<organism evidence="10 11">
    <name type="scientific">Anaerotruncus massiliensis</name>
    <name type="common">ex Liu et al. 2021</name>
    <dbReference type="NCBI Taxonomy" id="2321404"/>
    <lineage>
        <taxon>Bacteria</taxon>
        <taxon>Bacillati</taxon>
        <taxon>Bacillota</taxon>
        <taxon>Clostridia</taxon>
        <taxon>Eubacteriales</taxon>
        <taxon>Oscillospiraceae</taxon>
        <taxon>Anaerotruncus</taxon>
    </lineage>
</organism>
<dbReference type="PANTHER" id="PTHR11079:SF202">
    <property type="entry name" value="TRNA-SPECIFIC ADENOSINE DEAMINASE"/>
    <property type="match status" value="1"/>
</dbReference>
<comment type="function">
    <text evidence="8">Catalyzes the deamination of adenosine to inosine at the wobble position 34 of tRNA(Arg2).</text>
</comment>
<feature type="binding site" evidence="8">
    <location>
        <position position="53"/>
    </location>
    <ligand>
        <name>Zn(2+)</name>
        <dbReference type="ChEBI" id="CHEBI:29105"/>
        <note>catalytic</note>
    </ligand>
</feature>
<comment type="similarity">
    <text evidence="1">Belongs to the cytidine and deoxycytidylate deaminase family. ADAT2 subfamily.</text>
</comment>
<dbReference type="CDD" id="cd01285">
    <property type="entry name" value="nucleoside_deaminase"/>
    <property type="match status" value="1"/>
</dbReference>
<comment type="catalytic activity">
    <reaction evidence="7 8">
        <text>adenosine(34) in tRNA + H2O + H(+) = inosine(34) in tRNA + NH4(+)</text>
        <dbReference type="Rhea" id="RHEA:43168"/>
        <dbReference type="Rhea" id="RHEA-COMP:10373"/>
        <dbReference type="Rhea" id="RHEA-COMP:10374"/>
        <dbReference type="ChEBI" id="CHEBI:15377"/>
        <dbReference type="ChEBI" id="CHEBI:15378"/>
        <dbReference type="ChEBI" id="CHEBI:28938"/>
        <dbReference type="ChEBI" id="CHEBI:74411"/>
        <dbReference type="ChEBI" id="CHEBI:82852"/>
        <dbReference type="EC" id="3.5.4.33"/>
    </reaction>
</comment>
<evidence type="ECO:0000256" key="5">
    <source>
        <dbReference type="ARBA" id="ARBA00022801"/>
    </source>
</evidence>
<evidence type="ECO:0000259" key="9">
    <source>
        <dbReference type="PROSITE" id="PS51747"/>
    </source>
</evidence>
<dbReference type="InterPro" id="IPR002125">
    <property type="entry name" value="CMP_dCMP_dom"/>
</dbReference>
<dbReference type="Pfam" id="PF00383">
    <property type="entry name" value="dCMP_cyt_deam_1"/>
    <property type="match status" value="1"/>
</dbReference>
<feature type="binding site" evidence="8">
    <location>
        <position position="83"/>
    </location>
    <ligand>
        <name>Zn(2+)</name>
        <dbReference type="ChEBI" id="CHEBI:29105"/>
        <note>catalytic</note>
    </ligand>
</feature>
<sequence length="151" mass="16294">MRTDESYMSLALELAREAAKLGEVPVGAVAVWDGEIVGTGFNRRETGKNALAHAELEAIDAACRKLGGWRLHRCDLYVTLEPCPMCAGAIVNARIRRVVFGARDPKAGCFGSVSDFAALPFNHRPEVVGGVLAEACAAELSAFFQRLRSCR</sequence>
<keyword evidence="11" id="KW-1185">Reference proteome</keyword>
<dbReference type="PROSITE" id="PS51747">
    <property type="entry name" value="CYT_DCMP_DEAMINASES_2"/>
    <property type="match status" value="1"/>
</dbReference>
<dbReference type="Gene3D" id="3.40.140.10">
    <property type="entry name" value="Cytidine Deaminase, domain 2"/>
    <property type="match status" value="1"/>
</dbReference>
<evidence type="ECO:0000256" key="6">
    <source>
        <dbReference type="ARBA" id="ARBA00022833"/>
    </source>
</evidence>
<evidence type="ECO:0000256" key="1">
    <source>
        <dbReference type="ARBA" id="ARBA00010669"/>
    </source>
</evidence>
<dbReference type="EC" id="3.5.4.33" evidence="8"/>
<dbReference type="GO" id="GO:0052717">
    <property type="term" value="F:tRNA-specific adenosine-34 deaminase activity"/>
    <property type="evidence" value="ECO:0007669"/>
    <property type="project" value="UniProtKB-UniRule"/>
</dbReference>
<feature type="domain" description="CMP/dCMP-type deaminase" evidence="9">
    <location>
        <begin position="2"/>
        <end position="113"/>
    </location>
</feature>
<dbReference type="EMBL" id="RCHT01000004">
    <property type="protein sequence ID" value="RLL13211.1"/>
    <property type="molecule type" value="Genomic_DNA"/>
</dbReference>
<comment type="caution">
    <text evidence="10">The sequence shown here is derived from an EMBL/GenBank/DDBJ whole genome shotgun (WGS) entry which is preliminary data.</text>
</comment>
<evidence type="ECO:0000256" key="3">
    <source>
        <dbReference type="ARBA" id="ARBA00022694"/>
    </source>
</evidence>
<evidence type="ECO:0000256" key="2">
    <source>
        <dbReference type="ARBA" id="ARBA00011738"/>
    </source>
</evidence>
<dbReference type="PROSITE" id="PS00903">
    <property type="entry name" value="CYT_DCMP_DEAMINASES_1"/>
    <property type="match status" value="1"/>
</dbReference>
<protein>
    <recommendedName>
        <fullName evidence="8">tRNA-specific adenosine deaminase</fullName>
        <ecNumber evidence="8">3.5.4.33</ecNumber>
    </recommendedName>
</protein>
<gene>
    <name evidence="8" type="primary">tadA</name>
    <name evidence="10" type="ORF">D4A47_04545</name>
</gene>
<name>A0A498CR37_9FIRM</name>
<dbReference type="PANTHER" id="PTHR11079">
    <property type="entry name" value="CYTOSINE DEAMINASE FAMILY MEMBER"/>
    <property type="match status" value="1"/>
</dbReference>
<keyword evidence="3 8" id="KW-0819">tRNA processing</keyword>
<dbReference type="HAMAP" id="MF_00972">
    <property type="entry name" value="tRNA_aden_deaminase"/>
    <property type="match status" value="1"/>
</dbReference>
<keyword evidence="4 8" id="KW-0479">Metal-binding</keyword>
<dbReference type="InterPro" id="IPR028883">
    <property type="entry name" value="tRNA_aden_deaminase"/>
</dbReference>
<dbReference type="RefSeq" id="WP_121586342.1">
    <property type="nucleotide sequence ID" value="NZ_RCHT01000004.1"/>
</dbReference>
<dbReference type="GO" id="GO:0002100">
    <property type="term" value="P:tRNA wobble adenosine to inosine editing"/>
    <property type="evidence" value="ECO:0007669"/>
    <property type="project" value="UniProtKB-UniRule"/>
</dbReference>
<dbReference type="FunFam" id="3.40.140.10:FF:000005">
    <property type="entry name" value="tRNA-specific adenosine deaminase"/>
    <property type="match status" value="1"/>
</dbReference>
<dbReference type="AlphaFoldDB" id="A0A498CR37"/>
<dbReference type="GO" id="GO:0008270">
    <property type="term" value="F:zinc ion binding"/>
    <property type="evidence" value="ECO:0007669"/>
    <property type="project" value="UniProtKB-UniRule"/>
</dbReference>
<dbReference type="InterPro" id="IPR016192">
    <property type="entry name" value="APOBEC/CMP_deaminase_Zn-bd"/>
</dbReference>
<evidence type="ECO:0000256" key="8">
    <source>
        <dbReference type="HAMAP-Rule" id="MF_00972"/>
    </source>
</evidence>
<keyword evidence="6 8" id="KW-0862">Zinc</keyword>
<keyword evidence="5 8" id="KW-0378">Hydrolase</keyword>
<dbReference type="InterPro" id="IPR016193">
    <property type="entry name" value="Cytidine_deaminase-like"/>
</dbReference>
<comment type="subunit">
    <text evidence="2 8">Homodimer.</text>
</comment>
<proteinExistence type="inferred from homology"/>
<dbReference type="SUPFAM" id="SSF53927">
    <property type="entry name" value="Cytidine deaminase-like"/>
    <property type="match status" value="1"/>
</dbReference>
<dbReference type="Proteomes" id="UP000276301">
    <property type="component" value="Unassembled WGS sequence"/>
</dbReference>
<evidence type="ECO:0000313" key="11">
    <source>
        <dbReference type="Proteomes" id="UP000276301"/>
    </source>
</evidence>
<comment type="cofactor">
    <cofactor evidence="8">
        <name>Zn(2+)</name>
        <dbReference type="ChEBI" id="CHEBI:29105"/>
    </cofactor>
    <text evidence="8">Binds 1 zinc ion per subunit.</text>
</comment>
<accession>A0A498CR37</accession>
<reference evidence="10 11" key="1">
    <citation type="submission" date="2018-10" db="EMBL/GenBank/DDBJ databases">
        <title>Anaerotruncus faecis sp. nov., isolated from human feces.</title>
        <authorList>
            <person name="Wang Y.-J."/>
        </authorList>
    </citation>
    <scope>NUCLEOTIDE SEQUENCE [LARGE SCALE GENOMIC DNA]</scope>
    <source>
        <strain evidence="10 11">22A2-44</strain>
    </source>
</reference>
<evidence type="ECO:0000256" key="4">
    <source>
        <dbReference type="ARBA" id="ARBA00022723"/>
    </source>
</evidence>
<evidence type="ECO:0000256" key="7">
    <source>
        <dbReference type="ARBA" id="ARBA00048045"/>
    </source>
</evidence>
<evidence type="ECO:0000313" key="10">
    <source>
        <dbReference type="EMBL" id="RLL13211.1"/>
    </source>
</evidence>
<feature type="active site" description="Proton donor" evidence="8">
    <location>
        <position position="55"/>
    </location>
</feature>
<dbReference type="NCBIfam" id="NF008113">
    <property type="entry name" value="PRK10860.1"/>
    <property type="match status" value="1"/>
</dbReference>
<feature type="binding site" evidence="8">
    <location>
        <position position="86"/>
    </location>
    <ligand>
        <name>Zn(2+)</name>
        <dbReference type="ChEBI" id="CHEBI:29105"/>
        <note>catalytic</note>
    </ligand>
</feature>